<dbReference type="AlphaFoldDB" id="A0A6G1QDQ2"/>
<sequence length="63" mass="7074">MNMKTTLFICICSRLSLALSSMGGSNRPKQPMLHCPRQKAFEIFLFIFGFSEKLSSVTNSSLQ</sequence>
<reference evidence="2 3" key="1">
    <citation type="submission" date="2019-02" db="EMBL/GenBank/DDBJ databases">
        <title>Opniocepnalus argus genome.</title>
        <authorList>
            <person name="Zhou C."/>
            <person name="Xiao S."/>
        </authorList>
    </citation>
    <scope>NUCLEOTIDE SEQUENCE [LARGE SCALE GENOMIC DNA]</scope>
    <source>
        <strain evidence="2">OARG1902GOOAL</strain>
        <tissue evidence="2">Muscle</tissue>
    </source>
</reference>
<dbReference type="Proteomes" id="UP000503349">
    <property type="component" value="Chromosome 16"/>
</dbReference>
<accession>A0A6G1QDQ2</accession>
<dbReference type="EMBL" id="CM015727">
    <property type="protein sequence ID" value="KAF3700800.1"/>
    <property type="molecule type" value="Genomic_DNA"/>
</dbReference>
<proteinExistence type="predicted"/>
<evidence type="ECO:0000256" key="1">
    <source>
        <dbReference type="SAM" id="SignalP"/>
    </source>
</evidence>
<gene>
    <name evidence="2" type="ORF">EXN66_Car016488</name>
</gene>
<keyword evidence="3" id="KW-1185">Reference proteome</keyword>
<protein>
    <recommendedName>
        <fullName evidence="4">Secreted protein</fullName>
    </recommendedName>
</protein>
<feature type="signal peptide" evidence="1">
    <location>
        <begin position="1"/>
        <end position="18"/>
    </location>
</feature>
<organism evidence="2 3">
    <name type="scientific">Channa argus</name>
    <name type="common">Northern snakehead</name>
    <name type="synonym">Ophicephalus argus</name>
    <dbReference type="NCBI Taxonomy" id="215402"/>
    <lineage>
        <taxon>Eukaryota</taxon>
        <taxon>Metazoa</taxon>
        <taxon>Chordata</taxon>
        <taxon>Craniata</taxon>
        <taxon>Vertebrata</taxon>
        <taxon>Euteleostomi</taxon>
        <taxon>Actinopterygii</taxon>
        <taxon>Neopterygii</taxon>
        <taxon>Teleostei</taxon>
        <taxon>Neoteleostei</taxon>
        <taxon>Acanthomorphata</taxon>
        <taxon>Anabantaria</taxon>
        <taxon>Anabantiformes</taxon>
        <taxon>Channoidei</taxon>
        <taxon>Channidae</taxon>
        <taxon>Channa</taxon>
    </lineage>
</organism>
<keyword evidence="1" id="KW-0732">Signal</keyword>
<evidence type="ECO:0000313" key="2">
    <source>
        <dbReference type="EMBL" id="KAF3700800.1"/>
    </source>
</evidence>
<evidence type="ECO:0000313" key="3">
    <source>
        <dbReference type="Proteomes" id="UP000503349"/>
    </source>
</evidence>
<feature type="chain" id="PRO_5026029309" description="Secreted protein" evidence="1">
    <location>
        <begin position="19"/>
        <end position="63"/>
    </location>
</feature>
<name>A0A6G1QDQ2_CHAAH</name>
<reference evidence="3" key="2">
    <citation type="submission" date="2019-02" db="EMBL/GenBank/DDBJ databases">
        <title>Opniocepnalus argus Var Kimnra genome.</title>
        <authorList>
            <person name="Zhou C."/>
            <person name="Xiao S."/>
        </authorList>
    </citation>
    <scope>NUCLEOTIDE SEQUENCE [LARGE SCALE GENOMIC DNA]</scope>
</reference>
<evidence type="ECO:0008006" key="4">
    <source>
        <dbReference type="Google" id="ProtNLM"/>
    </source>
</evidence>